<name>A0A9W9PP10_9EURO</name>
<dbReference type="Proteomes" id="UP001147746">
    <property type="component" value="Unassembled WGS sequence"/>
</dbReference>
<evidence type="ECO:0000256" key="7">
    <source>
        <dbReference type="SAM" id="Phobius"/>
    </source>
</evidence>
<comment type="similarity">
    <text evidence="6">Belongs to the cytochrome P450 family.</text>
</comment>
<evidence type="ECO:0000256" key="5">
    <source>
        <dbReference type="PIRSR" id="PIRSR602401-1"/>
    </source>
</evidence>
<dbReference type="SUPFAM" id="SSF48264">
    <property type="entry name" value="Cytochrome P450"/>
    <property type="match status" value="1"/>
</dbReference>
<evidence type="ECO:0000256" key="4">
    <source>
        <dbReference type="ARBA" id="ARBA00023004"/>
    </source>
</evidence>
<dbReference type="InterPro" id="IPR036396">
    <property type="entry name" value="Cyt_P450_sf"/>
</dbReference>
<proteinExistence type="inferred from homology"/>
<reference evidence="8" key="2">
    <citation type="journal article" date="2023" name="IMA Fungus">
        <title>Comparative genomic study of the Penicillium genus elucidates a diverse pangenome and 15 lateral gene transfer events.</title>
        <authorList>
            <person name="Petersen C."/>
            <person name="Sorensen T."/>
            <person name="Nielsen M.R."/>
            <person name="Sondergaard T.E."/>
            <person name="Sorensen J.L."/>
            <person name="Fitzpatrick D.A."/>
            <person name="Frisvad J.C."/>
            <person name="Nielsen K.L."/>
        </authorList>
    </citation>
    <scope>NUCLEOTIDE SEQUENCE</scope>
    <source>
        <strain evidence="8">IBT 21472</strain>
    </source>
</reference>
<keyword evidence="4 5" id="KW-0408">Iron</keyword>
<dbReference type="PANTHER" id="PTHR24305">
    <property type="entry name" value="CYTOCHROME P450"/>
    <property type="match status" value="1"/>
</dbReference>
<evidence type="ECO:0000256" key="2">
    <source>
        <dbReference type="ARBA" id="ARBA00022723"/>
    </source>
</evidence>
<dbReference type="GO" id="GO:0020037">
    <property type="term" value="F:heme binding"/>
    <property type="evidence" value="ECO:0007669"/>
    <property type="project" value="InterPro"/>
</dbReference>
<accession>A0A9W9PP10</accession>
<sequence>MAALQLLSHPYELALGIFVLYCTGYVIYQRYLHPLAKYPGPLLASLTDLWQAHQFITLKQPYTLTKLHEKYGSVVRYGPDKLSITNEEAIKSIYQSGARYMPKTEFYDAYGAAHPNVFGMRDENMHSIRRRHMSHSFSMSYVKEMEQHLDENVKILRAKIASHAASQETFDLKKALQYYVIDTLGELAFSQTFSVQESEDETRVPPVVEHSLLAAVTGAWPMMTTRLKIWLPLIPHKGLQALFKGRKACASLASRCVDARLNSVRPKNGASSSSSERKDILTNLILAKHPDTGESLSQTDLETEAFGFIIAGTHTTSATTALLFYHLLHHPSLMARCVAEIDEKLPTLQPHESAYSVTMAETSLPYLRNCIKENFRITPVFTMPLARKVLMPEGINIAGNHFPYATSIAVCNHAFHHNPEVWGSGHNIFDPSRWEDPEIAEKSKLLMHFGLGGRQCIGKTVAMTNIYKLMSTLLSEFEFELADENERTLAQKNGFLGEIPEMISVGISDLAEPLLVKAQKRDRVAAN</sequence>
<feature type="binding site" description="axial binding residue" evidence="5">
    <location>
        <position position="456"/>
    </location>
    <ligand>
        <name>heme</name>
        <dbReference type="ChEBI" id="CHEBI:30413"/>
    </ligand>
    <ligandPart>
        <name>Fe</name>
        <dbReference type="ChEBI" id="CHEBI:18248"/>
    </ligandPart>
</feature>
<dbReference type="Gene3D" id="1.10.630.10">
    <property type="entry name" value="Cytochrome P450"/>
    <property type="match status" value="1"/>
</dbReference>
<evidence type="ECO:0000313" key="8">
    <source>
        <dbReference type="EMBL" id="KAJ5303005.1"/>
    </source>
</evidence>
<dbReference type="PROSITE" id="PS00086">
    <property type="entry name" value="CYTOCHROME_P450"/>
    <property type="match status" value="1"/>
</dbReference>
<evidence type="ECO:0000256" key="6">
    <source>
        <dbReference type="RuleBase" id="RU000461"/>
    </source>
</evidence>
<dbReference type="GO" id="GO:0004497">
    <property type="term" value="F:monooxygenase activity"/>
    <property type="evidence" value="ECO:0007669"/>
    <property type="project" value="UniProtKB-KW"/>
</dbReference>
<keyword evidence="2 5" id="KW-0479">Metal-binding</keyword>
<keyword evidence="9" id="KW-1185">Reference proteome</keyword>
<keyword evidence="5 6" id="KW-0349">Heme</keyword>
<evidence type="ECO:0000313" key="9">
    <source>
        <dbReference type="Proteomes" id="UP001147746"/>
    </source>
</evidence>
<dbReference type="GO" id="GO:0005506">
    <property type="term" value="F:iron ion binding"/>
    <property type="evidence" value="ECO:0007669"/>
    <property type="project" value="InterPro"/>
</dbReference>
<keyword evidence="7" id="KW-0812">Transmembrane</keyword>
<keyword evidence="7" id="KW-1133">Transmembrane helix</keyword>
<dbReference type="PANTHER" id="PTHR24305:SF103">
    <property type="entry name" value="P450, PUTATIVE (EUROFUNG)-RELATED"/>
    <property type="match status" value="1"/>
</dbReference>
<keyword evidence="7" id="KW-0472">Membrane</keyword>
<dbReference type="InterPro" id="IPR050121">
    <property type="entry name" value="Cytochrome_P450_monoxygenase"/>
</dbReference>
<feature type="transmembrane region" description="Helical" evidence="7">
    <location>
        <begin position="6"/>
        <end position="28"/>
    </location>
</feature>
<reference evidence="8" key="1">
    <citation type="submission" date="2022-12" db="EMBL/GenBank/DDBJ databases">
        <authorList>
            <person name="Petersen C."/>
        </authorList>
    </citation>
    <scope>NUCLEOTIDE SEQUENCE</scope>
    <source>
        <strain evidence="8">IBT 21472</strain>
    </source>
</reference>
<evidence type="ECO:0000256" key="1">
    <source>
        <dbReference type="ARBA" id="ARBA00001971"/>
    </source>
</evidence>
<dbReference type="AlphaFoldDB" id="A0A9W9PP10"/>
<dbReference type="Pfam" id="PF00067">
    <property type="entry name" value="p450"/>
    <property type="match status" value="1"/>
</dbReference>
<comment type="caution">
    <text evidence="8">The sequence shown here is derived from an EMBL/GenBank/DDBJ whole genome shotgun (WGS) entry which is preliminary data.</text>
</comment>
<organism evidence="8 9">
    <name type="scientific">Penicillium atrosanguineum</name>
    <dbReference type="NCBI Taxonomy" id="1132637"/>
    <lineage>
        <taxon>Eukaryota</taxon>
        <taxon>Fungi</taxon>
        <taxon>Dikarya</taxon>
        <taxon>Ascomycota</taxon>
        <taxon>Pezizomycotina</taxon>
        <taxon>Eurotiomycetes</taxon>
        <taxon>Eurotiomycetidae</taxon>
        <taxon>Eurotiales</taxon>
        <taxon>Aspergillaceae</taxon>
        <taxon>Penicillium</taxon>
    </lineage>
</organism>
<dbReference type="EMBL" id="JAPZBO010000009">
    <property type="protein sequence ID" value="KAJ5303005.1"/>
    <property type="molecule type" value="Genomic_DNA"/>
</dbReference>
<keyword evidence="6" id="KW-0503">Monooxygenase</keyword>
<dbReference type="GO" id="GO:0016705">
    <property type="term" value="F:oxidoreductase activity, acting on paired donors, with incorporation or reduction of molecular oxygen"/>
    <property type="evidence" value="ECO:0007669"/>
    <property type="project" value="InterPro"/>
</dbReference>
<dbReference type="InterPro" id="IPR017972">
    <property type="entry name" value="Cyt_P450_CS"/>
</dbReference>
<dbReference type="GO" id="GO:0043386">
    <property type="term" value="P:mycotoxin biosynthetic process"/>
    <property type="evidence" value="ECO:0007669"/>
    <property type="project" value="UniProtKB-ARBA"/>
</dbReference>
<protein>
    <submittedName>
        <fullName evidence="8">Uncharacterized protein</fullName>
    </submittedName>
</protein>
<evidence type="ECO:0000256" key="3">
    <source>
        <dbReference type="ARBA" id="ARBA00023002"/>
    </source>
</evidence>
<comment type="cofactor">
    <cofactor evidence="1 5">
        <name>heme</name>
        <dbReference type="ChEBI" id="CHEBI:30413"/>
    </cofactor>
</comment>
<dbReference type="PRINTS" id="PR00463">
    <property type="entry name" value="EP450I"/>
</dbReference>
<dbReference type="InterPro" id="IPR001128">
    <property type="entry name" value="Cyt_P450"/>
</dbReference>
<dbReference type="PRINTS" id="PR00385">
    <property type="entry name" value="P450"/>
</dbReference>
<gene>
    <name evidence="8" type="ORF">N7476_009804</name>
</gene>
<keyword evidence="3 6" id="KW-0560">Oxidoreductase</keyword>
<dbReference type="InterPro" id="IPR002401">
    <property type="entry name" value="Cyt_P450_E_grp-I"/>
</dbReference>